<dbReference type="eggNOG" id="ENOG5030US6">
    <property type="taxonomic scope" value="Bacteria"/>
</dbReference>
<keyword evidence="1" id="KW-0614">Plasmid</keyword>
<organism evidence="1 2">
    <name type="scientific">Campylobacter concisus (strain 13826)</name>
    <dbReference type="NCBI Taxonomy" id="360104"/>
    <lineage>
        <taxon>Bacteria</taxon>
        <taxon>Pseudomonadati</taxon>
        <taxon>Campylobacterota</taxon>
        <taxon>Epsilonproteobacteria</taxon>
        <taxon>Campylobacterales</taxon>
        <taxon>Campylobacteraceae</taxon>
        <taxon>Campylobacter</taxon>
    </lineage>
</organism>
<geneLocation type="plasmid" evidence="1 2">
    <name>pCCON16</name>
</geneLocation>
<dbReference type="HOGENOM" id="CLU_751602_0_0_7"/>
<name>A7ZGI9_CAMC1</name>
<dbReference type="AlphaFoldDB" id="A7ZGI9"/>
<dbReference type="NCBIfam" id="NF046095">
    <property type="entry name" value="flg_dep_Cj0814"/>
    <property type="match status" value="1"/>
</dbReference>
<protein>
    <submittedName>
        <fullName evidence="1">Uncharacterized protein</fullName>
    </submittedName>
</protein>
<evidence type="ECO:0000313" key="2">
    <source>
        <dbReference type="Proteomes" id="UP000001121"/>
    </source>
</evidence>
<dbReference type="OrthoDB" id="5353381at2"/>
<reference evidence="2" key="1">
    <citation type="submission" date="2007-10" db="EMBL/GenBank/DDBJ databases">
        <title>Genome sequence of Campylobacter concisus 13826 isolated from human feces.</title>
        <authorList>
            <person name="Fouts D.E."/>
            <person name="Mongodin E.F."/>
            <person name="Puiu D."/>
            <person name="Sebastian Y."/>
            <person name="Miller W.G."/>
            <person name="Mandrell R.E."/>
            <person name="On S."/>
            <person name="Nelson K.E."/>
        </authorList>
    </citation>
    <scope>NUCLEOTIDE SEQUENCE [LARGE SCALE GENOMIC DNA]</scope>
    <source>
        <strain evidence="2">13826</strain>
        <plasmid evidence="2">Plasmid pCCON16</plasmid>
    </source>
</reference>
<evidence type="ECO:0000313" key="1">
    <source>
        <dbReference type="EMBL" id="EAT97344.1"/>
    </source>
</evidence>
<dbReference type="EMBL" id="CP000794">
    <property type="protein sequence ID" value="EAT97344.1"/>
    <property type="molecule type" value="Genomic_DNA"/>
</dbReference>
<accession>A7ZGI9</accession>
<sequence>MSVVSSTDQKYSSIISTAKELKAKKEAGVVSFSRMSDPITFKMDNLELDKNPDIAKNTGFDTTALSKKSKITYPKNEFMSDILSSTAYGYSVNLAGFMGADFNKAAGLPENFKIHKSTLEEIANISQSSHLFNIFKAPHEQTKIYENIDMANTIKQYYNIFNQVVGKDLPNKEVYGIVDLSRLPTGFSSNGVKGISFKPLNAQAEKMMVDRSNEKVTNLYYLSDQVADNDANIKKLNFSPKSMSTDQNPSWLAFNPDMSPYQRDDGYTKEAIFMSFLKSAGHTVLDGGETRLEPEVFARTSQMARATAKLLEKIKMEASILQNEPENIKNYIKFLSENNALDINKSDKETISSIFSLPDGNKIFNGIA</sequence>
<dbReference type="Proteomes" id="UP000001121">
    <property type="component" value="Plasmid pCCON16"/>
</dbReference>
<dbReference type="InterPro" id="IPR058078">
    <property type="entry name" value="Cj0814-like"/>
</dbReference>
<gene>
    <name evidence="1" type="ORF">CCC13826_1355</name>
</gene>
<dbReference type="KEGG" id="cco:CCC13826_1355"/>
<proteinExistence type="predicted"/>
<dbReference type="RefSeq" id="WP_012000880.1">
    <property type="nucleotide sequence ID" value="NC_009796.1"/>
</dbReference>